<accession>A0A560DIL0</accession>
<protein>
    <submittedName>
        <fullName evidence="1">Uncharacterized protein</fullName>
    </submittedName>
</protein>
<comment type="caution">
    <text evidence="1">The sequence shown here is derived from an EMBL/GenBank/DDBJ whole genome shotgun (WGS) entry which is preliminary data.</text>
</comment>
<organism evidence="1 2">
    <name type="scientific">Bradyrhizobium stylosanthis</name>
    <dbReference type="NCBI Taxonomy" id="1803665"/>
    <lineage>
        <taxon>Bacteria</taxon>
        <taxon>Pseudomonadati</taxon>
        <taxon>Pseudomonadota</taxon>
        <taxon>Alphaproteobacteria</taxon>
        <taxon>Hyphomicrobiales</taxon>
        <taxon>Nitrobacteraceae</taxon>
        <taxon>Bradyrhizobium</taxon>
    </lineage>
</organism>
<sequence length="100" mass="11008">MDMLQKNLAAVRGEAMGASLLAAAAIQTSMMLIPNREELLEGISAWIDDTLNQSRSSHGDPDDEYTTMVRETARNLVTQHLDGLWHSLKSPRPPKSPPLP</sequence>
<dbReference type="RefSeq" id="WP_145665540.1">
    <property type="nucleotide sequence ID" value="NZ_VITK01000006.1"/>
</dbReference>
<evidence type="ECO:0000313" key="1">
    <source>
        <dbReference type="EMBL" id="TWA96955.1"/>
    </source>
</evidence>
<dbReference type="Proteomes" id="UP000319949">
    <property type="component" value="Unassembled WGS sequence"/>
</dbReference>
<evidence type="ECO:0000313" key="2">
    <source>
        <dbReference type="Proteomes" id="UP000319949"/>
    </source>
</evidence>
<keyword evidence="2" id="KW-1185">Reference proteome</keyword>
<dbReference type="EMBL" id="VITK01000006">
    <property type="protein sequence ID" value="TWA96955.1"/>
    <property type="molecule type" value="Genomic_DNA"/>
</dbReference>
<dbReference type="AlphaFoldDB" id="A0A560DIL0"/>
<proteinExistence type="predicted"/>
<name>A0A560DIL0_9BRAD</name>
<reference evidence="1 2" key="1">
    <citation type="submission" date="2019-06" db="EMBL/GenBank/DDBJ databases">
        <title>Genomic Encyclopedia of Type Strains, Phase IV (KMG-V): Genome sequencing to study the core and pangenomes of soil and plant-associated prokaryotes.</title>
        <authorList>
            <person name="Whitman W."/>
        </authorList>
    </citation>
    <scope>NUCLEOTIDE SEQUENCE [LARGE SCALE GENOMIC DNA]</scope>
    <source>
        <strain evidence="1 2">BR 510</strain>
    </source>
</reference>
<gene>
    <name evidence="1" type="ORF">FBZ96_1066</name>
</gene>